<accession>A0A5S4GZ34</accession>
<protein>
    <recommendedName>
        <fullName evidence="1">NACHT domain-containing protein</fullName>
    </recommendedName>
</protein>
<keyword evidence="3" id="KW-1185">Reference proteome</keyword>
<comment type="caution">
    <text evidence="2">The sequence shown here is derived from an EMBL/GenBank/DDBJ whole genome shotgun (WGS) entry which is preliminary data.</text>
</comment>
<dbReference type="PANTHER" id="PTHR46844:SF1">
    <property type="entry name" value="SLR5058 PROTEIN"/>
    <property type="match status" value="1"/>
</dbReference>
<proteinExistence type="predicted"/>
<dbReference type="InterPro" id="IPR004155">
    <property type="entry name" value="PBS_lyase_HEAT"/>
</dbReference>
<dbReference type="Proteomes" id="UP000305238">
    <property type="component" value="Unassembled WGS sequence"/>
</dbReference>
<dbReference type="InterPro" id="IPR007111">
    <property type="entry name" value="NACHT_NTPase"/>
</dbReference>
<gene>
    <name evidence="2" type="ORF">ETD96_16800</name>
</gene>
<dbReference type="EMBL" id="VCKZ01000108">
    <property type="protein sequence ID" value="TMR38225.1"/>
    <property type="molecule type" value="Genomic_DNA"/>
</dbReference>
<dbReference type="Gene3D" id="2.40.10.120">
    <property type="match status" value="1"/>
</dbReference>
<dbReference type="SUPFAM" id="SSF50494">
    <property type="entry name" value="Trypsin-like serine proteases"/>
    <property type="match status" value="1"/>
</dbReference>
<dbReference type="AlphaFoldDB" id="A0A5S4GZ34"/>
<name>A0A5S4GZ34_9ACTN</name>
<dbReference type="RefSeq" id="WP_138637402.1">
    <property type="nucleotide sequence ID" value="NZ_JASWDG010000044.1"/>
</dbReference>
<sequence>MDDTDAGTDTVISDEGDTGGWQALLRRAVVMLTVPSGDGRPAAVGTGFFVAPGLVATCAHVLAATPEALPARVRGRLVALGSDLDLRTDPGRFFRDTATGLDLALLTADGVDRAVTTSAQLRTQDLLWTFGHPAGQFRAGQHASFTYQGDSRRSPDEALELPRVYGVPVGPGYSGSPVVNTRTGAVCGMLSTSDKAGSAHLIPITAILARCPEAASASHGEWLAALTDEQLAAGGWAFPGPRLVAYLTAAASRASDHPYPGVLADVRRPPLSRVYVRQHASARARGKLTADEIFGGDRDVVLMGGPGAGKTSLLHSGVSGIAEHWLALRRTGRSDVLEGGADVPLRVPATDLTRSAPLADQLGRAVRADLGGRLRESLPKDIFARPPMPGKRWLVLVDGLDEVLAPERRRDVIAGIQENRSGPYRFVVACRPLPEAELAEFRRTEGGVDTYELLPFDAGQLYELALGWCKVFEAPDPERAAHDLVAKTGRIRPSTLVHNPLLATMLCQLYLSAPERPLPSGRYGLYRDFIDLLRERQYASGQSGIVAQAHAALDPYGVSSEEARELPRRIFEALPRLAKVRWTEPDDRPAVALVANWIGDLRPAAMRMLAWEELLRACLRRTGLLAEHAGDVVFMHQTLTEFLAAQAISADPESSRTELRKLFGGFRRQGFYEFSEGNLLSGDLFLIAAWHADPQQRPHLERVLRRLAARKDLNAGTAIARITADGIPLDEEIIKTAIKTLGAHFDDPHLHARVRLRAGQALADLDDPRGVQQLLAIAARSFGIEPFWVEAARALAVRGHAQGVGLLKEFVEDTELFLSWRVDAASFLAELGDAAGIEFLTRTCDDPAAPGHDRIEAAYGLTEMGHPHGWERLSELARDPANDLEWPITVIRDIAAMRLPRRVEILEALADLPERHQSHSRIIAAEELAELGVPSGIETLAAIAADRRYNRYVRRTAKRKLARFRKEQQG</sequence>
<evidence type="ECO:0000313" key="2">
    <source>
        <dbReference type="EMBL" id="TMR38225.1"/>
    </source>
</evidence>
<dbReference type="PROSITE" id="PS50837">
    <property type="entry name" value="NACHT"/>
    <property type="match status" value="1"/>
</dbReference>
<dbReference type="PANTHER" id="PTHR46844">
    <property type="entry name" value="SLR5058 PROTEIN"/>
    <property type="match status" value="1"/>
</dbReference>
<dbReference type="InterPro" id="IPR009003">
    <property type="entry name" value="Peptidase_S1_PA"/>
</dbReference>
<dbReference type="OrthoDB" id="135105at2"/>
<dbReference type="Gene3D" id="1.25.10.10">
    <property type="entry name" value="Leucine-rich Repeat Variant"/>
    <property type="match status" value="1"/>
</dbReference>
<feature type="domain" description="NACHT" evidence="1">
    <location>
        <begin position="298"/>
        <end position="403"/>
    </location>
</feature>
<dbReference type="Gene3D" id="3.40.50.300">
    <property type="entry name" value="P-loop containing nucleotide triphosphate hydrolases"/>
    <property type="match status" value="1"/>
</dbReference>
<dbReference type="InterPro" id="IPR011989">
    <property type="entry name" value="ARM-like"/>
</dbReference>
<evidence type="ECO:0000313" key="3">
    <source>
        <dbReference type="Proteomes" id="UP000305238"/>
    </source>
</evidence>
<dbReference type="SMART" id="SM00567">
    <property type="entry name" value="EZ_HEAT"/>
    <property type="match status" value="4"/>
</dbReference>
<dbReference type="InterPro" id="IPR027417">
    <property type="entry name" value="P-loop_NTPase"/>
</dbReference>
<dbReference type="SUPFAM" id="SSF48371">
    <property type="entry name" value="ARM repeat"/>
    <property type="match status" value="2"/>
</dbReference>
<dbReference type="InterPro" id="IPR016024">
    <property type="entry name" value="ARM-type_fold"/>
</dbReference>
<dbReference type="SUPFAM" id="SSF52540">
    <property type="entry name" value="P-loop containing nucleoside triphosphate hydrolases"/>
    <property type="match status" value="1"/>
</dbReference>
<organism evidence="2 3">
    <name type="scientific">Actinomadura geliboluensis</name>
    <dbReference type="NCBI Taxonomy" id="882440"/>
    <lineage>
        <taxon>Bacteria</taxon>
        <taxon>Bacillati</taxon>
        <taxon>Actinomycetota</taxon>
        <taxon>Actinomycetes</taxon>
        <taxon>Streptosporangiales</taxon>
        <taxon>Thermomonosporaceae</taxon>
        <taxon>Actinomadura</taxon>
    </lineage>
</organism>
<evidence type="ECO:0000259" key="1">
    <source>
        <dbReference type="PROSITE" id="PS50837"/>
    </source>
</evidence>
<reference evidence="2 3" key="1">
    <citation type="submission" date="2019-05" db="EMBL/GenBank/DDBJ databases">
        <title>Draft genome sequence of Actinomadura geliboluensis A8036.</title>
        <authorList>
            <person name="Saricaoglu S."/>
            <person name="Isik K."/>
        </authorList>
    </citation>
    <scope>NUCLEOTIDE SEQUENCE [LARGE SCALE GENOMIC DNA]</scope>
    <source>
        <strain evidence="2 3">A8036</strain>
    </source>
</reference>
<dbReference type="Pfam" id="PF13365">
    <property type="entry name" value="Trypsin_2"/>
    <property type="match status" value="1"/>
</dbReference>